<dbReference type="EMBL" id="LAZR01059362">
    <property type="protein sequence ID" value="KKK67951.1"/>
    <property type="molecule type" value="Genomic_DNA"/>
</dbReference>
<dbReference type="Pfam" id="PF02195">
    <property type="entry name" value="ParB_N"/>
    <property type="match status" value="1"/>
</dbReference>
<dbReference type="CDD" id="cd16406">
    <property type="entry name" value="ParB_N_like"/>
    <property type="match status" value="1"/>
</dbReference>
<dbReference type="SUPFAM" id="SSF110849">
    <property type="entry name" value="ParB/Sulfiredoxin"/>
    <property type="match status" value="1"/>
</dbReference>
<dbReference type="Gene3D" id="1.10.10.2830">
    <property type="match status" value="1"/>
</dbReference>
<dbReference type="InterPro" id="IPR004437">
    <property type="entry name" value="ParB/RepB/Spo0J"/>
</dbReference>
<feature type="domain" description="ParB-like N-terminal" evidence="2">
    <location>
        <begin position="1"/>
        <end position="95"/>
    </location>
</feature>
<sequence>QRGWPKCCGYTMTIDSPDAQAALTESIAEHGLLADLIVRPLGGAGQYELVAGERRWRALQRLAEDGRWKAHQPVPCRVVEGDDAAMRAVALVENLQREDLAPLEEAEAYAALLKLDPKTWTTAAIAEKIGKTRRHVQLRLELLAKLAPPLKKALAENKISLAQARAASIATSKRQKELLPDMVDGGRLATAEDVRFAATEDWIPLERAFFDLEGLEDSIAEDTDTGKRYFTNSDLFAKRQKQAAEAKVAELKTEWAWAELRDHYAAYEFKHSTNKTKAGAIVTLSPYNLVVAVHTGLVKPAPAKPEHKADAPRPEFTKAHLIHAKKVKTAALQAAIADDFHGTLILVILGLMGADRCVHISGRGHGADDLILAPEV</sequence>
<dbReference type="FunFam" id="1.10.10.2830:FF:000001">
    <property type="entry name" value="Chromosome partitioning protein ParB"/>
    <property type="match status" value="1"/>
</dbReference>
<dbReference type="SMART" id="SM00470">
    <property type="entry name" value="ParB"/>
    <property type="match status" value="1"/>
</dbReference>
<organism evidence="3">
    <name type="scientific">marine sediment metagenome</name>
    <dbReference type="NCBI Taxonomy" id="412755"/>
    <lineage>
        <taxon>unclassified sequences</taxon>
        <taxon>metagenomes</taxon>
        <taxon>ecological metagenomes</taxon>
    </lineage>
</organism>
<dbReference type="PANTHER" id="PTHR33375:SF7">
    <property type="entry name" value="CHROMOSOME 2-PARTITIONING PROTEIN PARB-RELATED"/>
    <property type="match status" value="1"/>
</dbReference>
<accession>A0A0F9A714</accession>
<dbReference type="PANTHER" id="PTHR33375">
    <property type="entry name" value="CHROMOSOME-PARTITIONING PROTEIN PARB-RELATED"/>
    <property type="match status" value="1"/>
</dbReference>
<dbReference type="SUPFAM" id="SSF109709">
    <property type="entry name" value="KorB DNA-binding domain-like"/>
    <property type="match status" value="1"/>
</dbReference>
<dbReference type="Pfam" id="PF17762">
    <property type="entry name" value="HTH_ParB"/>
    <property type="match status" value="1"/>
</dbReference>
<dbReference type="InterPro" id="IPR041468">
    <property type="entry name" value="HTH_ParB/Spo0J"/>
</dbReference>
<dbReference type="InterPro" id="IPR003115">
    <property type="entry name" value="ParB_N"/>
</dbReference>
<protein>
    <recommendedName>
        <fullName evidence="2">ParB-like N-terminal domain-containing protein</fullName>
    </recommendedName>
</protein>
<evidence type="ECO:0000256" key="1">
    <source>
        <dbReference type="ARBA" id="ARBA00006295"/>
    </source>
</evidence>
<feature type="non-terminal residue" evidence="3">
    <location>
        <position position="1"/>
    </location>
</feature>
<proteinExistence type="inferred from homology"/>
<dbReference type="InterPro" id="IPR050336">
    <property type="entry name" value="Chromosome_partition/occlusion"/>
</dbReference>
<dbReference type="NCBIfam" id="TIGR00180">
    <property type="entry name" value="parB_part"/>
    <property type="match status" value="1"/>
</dbReference>
<comment type="similarity">
    <text evidence="1">Belongs to the ParB family.</text>
</comment>
<dbReference type="AlphaFoldDB" id="A0A0F9A714"/>
<evidence type="ECO:0000313" key="3">
    <source>
        <dbReference type="EMBL" id="KKK67951.1"/>
    </source>
</evidence>
<dbReference type="GO" id="GO:0005694">
    <property type="term" value="C:chromosome"/>
    <property type="evidence" value="ECO:0007669"/>
    <property type="project" value="TreeGrafter"/>
</dbReference>
<comment type="caution">
    <text evidence="3">The sequence shown here is derived from an EMBL/GenBank/DDBJ whole genome shotgun (WGS) entry which is preliminary data.</text>
</comment>
<evidence type="ECO:0000259" key="2">
    <source>
        <dbReference type="SMART" id="SM00470"/>
    </source>
</evidence>
<dbReference type="InterPro" id="IPR036086">
    <property type="entry name" value="ParB/Sulfiredoxin_sf"/>
</dbReference>
<gene>
    <name evidence="3" type="ORF">LCGC14_2948940</name>
</gene>
<dbReference type="GO" id="GO:0007059">
    <property type="term" value="P:chromosome segregation"/>
    <property type="evidence" value="ECO:0007669"/>
    <property type="project" value="TreeGrafter"/>
</dbReference>
<dbReference type="GO" id="GO:0003677">
    <property type="term" value="F:DNA binding"/>
    <property type="evidence" value="ECO:0007669"/>
    <property type="project" value="InterPro"/>
</dbReference>
<feature type="non-terminal residue" evidence="3">
    <location>
        <position position="376"/>
    </location>
</feature>
<dbReference type="Gene3D" id="3.90.1530.30">
    <property type="match status" value="1"/>
</dbReference>
<name>A0A0F9A714_9ZZZZ</name>
<reference evidence="3" key="1">
    <citation type="journal article" date="2015" name="Nature">
        <title>Complex archaea that bridge the gap between prokaryotes and eukaryotes.</title>
        <authorList>
            <person name="Spang A."/>
            <person name="Saw J.H."/>
            <person name="Jorgensen S.L."/>
            <person name="Zaremba-Niedzwiedzka K."/>
            <person name="Martijn J."/>
            <person name="Lind A.E."/>
            <person name="van Eijk R."/>
            <person name="Schleper C."/>
            <person name="Guy L."/>
            <person name="Ettema T.J."/>
        </authorList>
    </citation>
    <scope>NUCLEOTIDE SEQUENCE</scope>
</reference>